<dbReference type="Gene3D" id="1.25.40.10">
    <property type="entry name" value="Tetratricopeptide repeat domain"/>
    <property type="match status" value="1"/>
</dbReference>
<organism evidence="3 4">
    <name type="scientific">Carnegiea gigantea</name>
    <dbReference type="NCBI Taxonomy" id="171969"/>
    <lineage>
        <taxon>Eukaryota</taxon>
        <taxon>Viridiplantae</taxon>
        <taxon>Streptophyta</taxon>
        <taxon>Embryophyta</taxon>
        <taxon>Tracheophyta</taxon>
        <taxon>Spermatophyta</taxon>
        <taxon>Magnoliopsida</taxon>
        <taxon>eudicotyledons</taxon>
        <taxon>Gunneridae</taxon>
        <taxon>Pentapetalae</taxon>
        <taxon>Caryophyllales</taxon>
        <taxon>Cactineae</taxon>
        <taxon>Cactaceae</taxon>
        <taxon>Cactoideae</taxon>
        <taxon>Echinocereeae</taxon>
        <taxon>Carnegiea</taxon>
    </lineage>
</organism>
<feature type="region of interest" description="Disordered" evidence="1">
    <location>
        <begin position="250"/>
        <end position="301"/>
    </location>
</feature>
<evidence type="ECO:0000313" key="3">
    <source>
        <dbReference type="EMBL" id="KAJ8423174.1"/>
    </source>
</evidence>
<feature type="region of interest" description="Disordered" evidence="1">
    <location>
        <begin position="1"/>
        <end position="23"/>
    </location>
</feature>
<proteinExistence type="predicted"/>
<feature type="compositionally biased region" description="Low complexity" evidence="1">
    <location>
        <begin position="13"/>
        <end position="23"/>
    </location>
</feature>
<sequence>MGRKKRTTDASHSHCSSAPSPPDAAAIKAECERALTALRRGNHTKALRLMKESTQRFETSALIHRVAGTISVKVSSIIDDHTAKLRHLRNAIESAKKAVTLSPNSVEFACFYASLLYETAVDGKDFDEVMAECERALAIEQPTDPAKDYDEISGESSGEARIAQVHQELRSLIQRSNLASLSTWMKGFTGEEKFRMISFGRSLQDPMESRYFQNLAAIRRPNEIKKAAKTLEERRREIEVRVAAARLLQQKSEQPQSVDQSNGNASVSTINAASKNGDRRRHTNSRRNTGSSEGKDQASKVILELHEL</sequence>
<keyword evidence="4" id="KW-1185">Reference proteome</keyword>
<dbReference type="SUPFAM" id="SSF48452">
    <property type="entry name" value="TPR-like"/>
    <property type="match status" value="1"/>
</dbReference>
<dbReference type="Pfam" id="PF04781">
    <property type="entry name" value="DUF627"/>
    <property type="match status" value="1"/>
</dbReference>
<evidence type="ECO:0000259" key="2">
    <source>
        <dbReference type="Pfam" id="PF04781"/>
    </source>
</evidence>
<reference evidence="3" key="1">
    <citation type="submission" date="2022-04" db="EMBL/GenBank/DDBJ databases">
        <title>Carnegiea gigantea Genome sequencing and assembly v2.</title>
        <authorList>
            <person name="Copetti D."/>
            <person name="Sanderson M.J."/>
            <person name="Burquez A."/>
            <person name="Wojciechowski M.F."/>
        </authorList>
    </citation>
    <scope>NUCLEOTIDE SEQUENCE</scope>
    <source>
        <strain evidence="3">SGP5-SGP5p</strain>
        <tissue evidence="3">Aerial part</tissue>
    </source>
</reference>
<dbReference type="InterPro" id="IPR006866">
    <property type="entry name" value="DUF627_N"/>
</dbReference>
<dbReference type="OrthoDB" id="2020900at2759"/>
<dbReference type="EMBL" id="JAKOGI010002037">
    <property type="protein sequence ID" value="KAJ8423174.1"/>
    <property type="molecule type" value="Genomic_DNA"/>
</dbReference>
<protein>
    <recommendedName>
        <fullName evidence="2">DUF627 domain-containing protein</fullName>
    </recommendedName>
</protein>
<feature type="compositionally biased region" description="Polar residues" evidence="1">
    <location>
        <begin position="250"/>
        <end position="274"/>
    </location>
</feature>
<dbReference type="AlphaFoldDB" id="A0A9Q1GQ11"/>
<evidence type="ECO:0000313" key="4">
    <source>
        <dbReference type="Proteomes" id="UP001153076"/>
    </source>
</evidence>
<accession>A0A9Q1GQ11</accession>
<gene>
    <name evidence="3" type="ORF">Cgig2_020973</name>
</gene>
<dbReference type="PANTHER" id="PTHR34465:SF4">
    <property type="entry name" value="CARBOXYL-TERMINAL HYDROLASE-LIKE PROTEIN, PUTATIVE (DUF627 AND DUF629)-RELATED"/>
    <property type="match status" value="1"/>
</dbReference>
<evidence type="ECO:0000256" key="1">
    <source>
        <dbReference type="SAM" id="MobiDB-lite"/>
    </source>
</evidence>
<dbReference type="Proteomes" id="UP001153076">
    <property type="component" value="Unassembled WGS sequence"/>
</dbReference>
<feature type="domain" description="DUF627" evidence="2">
    <location>
        <begin position="34"/>
        <end position="140"/>
    </location>
</feature>
<dbReference type="PANTHER" id="PTHR34465">
    <property type="entry name" value="CARBOXYL-TERMINAL HYDROLASE-LIKE PROTEIN, PUTATIVE (DUF627 AND DUF629)-RELATED"/>
    <property type="match status" value="1"/>
</dbReference>
<dbReference type="InterPro" id="IPR011990">
    <property type="entry name" value="TPR-like_helical_dom_sf"/>
</dbReference>
<comment type="caution">
    <text evidence="3">The sequence shown here is derived from an EMBL/GenBank/DDBJ whole genome shotgun (WGS) entry which is preliminary data.</text>
</comment>
<name>A0A9Q1GQ11_9CARY</name>